<accession>A0ABZ1B4L1</accession>
<protein>
    <submittedName>
        <fullName evidence="1">Uncharacterized protein</fullName>
    </submittedName>
</protein>
<evidence type="ECO:0000313" key="2">
    <source>
        <dbReference type="Proteomes" id="UP001324287"/>
    </source>
</evidence>
<proteinExistence type="predicted"/>
<organism evidence="1 2">
    <name type="scientific">Blastococcus brunescens</name>
    <dbReference type="NCBI Taxonomy" id="1564165"/>
    <lineage>
        <taxon>Bacteria</taxon>
        <taxon>Bacillati</taxon>
        <taxon>Actinomycetota</taxon>
        <taxon>Actinomycetes</taxon>
        <taxon>Geodermatophilales</taxon>
        <taxon>Geodermatophilaceae</taxon>
        <taxon>Blastococcus</taxon>
    </lineage>
</organism>
<dbReference type="RefSeq" id="WP_324276088.1">
    <property type="nucleotide sequence ID" value="NZ_CP141261.1"/>
</dbReference>
<dbReference type="EMBL" id="CP141261">
    <property type="protein sequence ID" value="WRL64763.1"/>
    <property type="molecule type" value="Genomic_DNA"/>
</dbReference>
<sequence>MGLDTDEYRVMDAVDAGWTGMAEVSLEDAELDELYEAGRPSCPPPPRCRRTPAWCCCPPAAPRSAG</sequence>
<keyword evidence="2" id="KW-1185">Reference proteome</keyword>
<gene>
    <name evidence="1" type="ORF">U6N30_03070</name>
</gene>
<evidence type="ECO:0000313" key="1">
    <source>
        <dbReference type="EMBL" id="WRL64763.1"/>
    </source>
</evidence>
<name>A0ABZ1B4L1_9ACTN</name>
<reference evidence="1 2" key="1">
    <citation type="submission" date="2023-12" db="EMBL/GenBank/DDBJ databases">
        <title>Blastococcus brunescens sp. nov., an actonobacterium isolated from sandstone collected in sahara desert.</title>
        <authorList>
            <person name="Gtari M."/>
            <person name="Ghodhbane F."/>
        </authorList>
    </citation>
    <scope>NUCLEOTIDE SEQUENCE [LARGE SCALE GENOMIC DNA]</scope>
    <source>
        <strain evidence="1 2">BMG 8361</strain>
    </source>
</reference>
<dbReference type="Proteomes" id="UP001324287">
    <property type="component" value="Chromosome"/>
</dbReference>